<keyword evidence="3" id="KW-1185">Reference proteome</keyword>
<gene>
    <name evidence="2" type="ORF">GCM10009425_40660</name>
</gene>
<proteinExistence type="predicted"/>
<dbReference type="RefSeq" id="WP_188867958.1">
    <property type="nucleotide sequence ID" value="NZ_BMNW01000011.1"/>
</dbReference>
<keyword evidence="1" id="KW-0812">Transmembrane</keyword>
<protein>
    <submittedName>
        <fullName evidence="2">Uncharacterized protein</fullName>
    </submittedName>
</protein>
<name>A0ABQ2H302_9PSED</name>
<dbReference type="Proteomes" id="UP000616499">
    <property type="component" value="Unassembled WGS sequence"/>
</dbReference>
<accession>A0ABQ2H302</accession>
<reference evidence="3" key="1">
    <citation type="journal article" date="2019" name="Int. J. Syst. Evol. Microbiol.">
        <title>The Global Catalogue of Microorganisms (GCM) 10K type strain sequencing project: providing services to taxonomists for standard genome sequencing and annotation.</title>
        <authorList>
            <consortium name="The Broad Institute Genomics Platform"/>
            <consortium name="The Broad Institute Genome Sequencing Center for Infectious Disease"/>
            <person name="Wu L."/>
            <person name="Ma J."/>
        </authorList>
    </citation>
    <scope>NUCLEOTIDE SEQUENCE [LARGE SCALE GENOMIC DNA]</scope>
    <source>
        <strain evidence="3">JCM 13501</strain>
    </source>
</reference>
<feature type="transmembrane region" description="Helical" evidence="1">
    <location>
        <begin position="114"/>
        <end position="135"/>
    </location>
</feature>
<sequence length="215" mass="24115">MDDVKEVFARLLDRQPSDEEIKRLYRVKNTLGIHDNDAIWLIIMAFESYDNHFKQYPQAIADYSSTLLSEHRKTFTAMADAESKKVMASLSEEVRRTSEKIANRSSTAAWFQSCGWLLIGLCCLGGLCMFVGAVLTSGRVPYWAHFMPGESMFSFLLNSLARAPSGWLMAIGGSTFSLVSLWKVRHEVLAGRNLSLVASALALTSLSVMWLYPLF</sequence>
<feature type="transmembrane region" description="Helical" evidence="1">
    <location>
        <begin position="194"/>
        <end position="212"/>
    </location>
</feature>
<feature type="transmembrane region" description="Helical" evidence="1">
    <location>
        <begin position="155"/>
        <end position="182"/>
    </location>
</feature>
<evidence type="ECO:0000256" key="1">
    <source>
        <dbReference type="SAM" id="Phobius"/>
    </source>
</evidence>
<evidence type="ECO:0000313" key="3">
    <source>
        <dbReference type="Proteomes" id="UP000616499"/>
    </source>
</evidence>
<keyword evidence="1" id="KW-0472">Membrane</keyword>
<evidence type="ECO:0000313" key="2">
    <source>
        <dbReference type="EMBL" id="GGM25814.1"/>
    </source>
</evidence>
<organism evidence="2 3">
    <name type="scientific">Pseudomonas asuensis</name>
    <dbReference type="NCBI Taxonomy" id="1825787"/>
    <lineage>
        <taxon>Bacteria</taxon>
        <taxon>Pseudomonadati</taxon>
        <taxon>Pseudomonadota</taxon>
        <taxon>Gammaproteobacteria</taxon>
        <taxon>Pseudomonadales</taxon>
        <taxon>Pseudomonadaceae</taxon>
        <taxon>Pseudomonas</taxon>
    </lineage>
</organism>
<comment type="caution">
    <text evidence="2">The sequence shown here is derived from an EMBL/GenBank/DDBJ whole genome shotgun (WGS) entry which is preliminary data.</text>
</comment>
<dbReference type="EMBL" id="BMNW01000011">
    <property type="protein sequence ID" value="GGM25814.1"/>
    <property type="molecule type" value="Genomic_DNA"/>
</dbReference>
<keyword evidence="1" id="KW-1133">Transmembrane helix</keyword>